<accession>A0A4R9H6R5</accession>
<evidence type="ECO:0000313" key="1">
    <source>
        <dbReference type="EMBL" id="TGK41268.1"/>
    </source>
</evidence>
<evidence type="ECO:0000313" key="2">
    <source>
        <dbReference type="Proteomes" id="UP000298097"/>
    </source>
</evidence>
<dbReference type="AlphaFoldDB" id="A0A4R9H6R5"/>
<dbReference type="Proteomes" id="UP000298097">
    <property type="component" value="Unassembled WGS sequence"/>
</dbReference>
<keyword evidence="2" id="KW-1185">Reference proteome</keyword>
<organism evidence="1 2">
    <name type="scientific">Leptospira andrefontaineae</name>
    <dbReference type="NCBI Taxonomy" id="2484976"/>
    <lineage>
        <taxon>Bacteria</taxon>
        <taxon>Pseudomonadati</taxon>
        <taxon>Spirochaetota</taxon>
        <taxon>Spirochaetia</taxon>
        <taxon>Leptospirales</taxon>
        <taxon>Leptospiraceae</taxon>
        <taxon>Leptospira</taxon>
    </lineage>
</organism>
<reference evidence="1" key="1">
    <citation type="journal article" date="2019" name="PLoS Negl. Trop. Dis.">
        <title>Revisiting the worldwide diversity of Leptospira species in the environment.</title>
        <authorList>
            <person name="Vincent A.T."/>
            <person name="Schiettekatte O."/>
            <person name="Bourhy P."/>
            <person name="Veyrier F.J."/>
            <person name="Picardeau M."/>
        </authorList>
    </citation>
    <scope>NUCLEOTIDE SEQUENCE [LARGE SCALE GENOMIC DNA]</scope>
    <source>
        <strain evidence="1">201800301</strain>
    </source>
</reference>
<name>A0A4R9H6R5_9LEPT</name>
<dbReference type="RefSeq" id="WP_135773519.1">
    <property type="nucleotide sequence ID" value="NZ_RQEY01000012.1"/>
</dbReference>
<proteinExistence type="predicted"/>
<dbReference type="OrthoDB" id="340075at2"/>
<protein>
    <submittedName>
        <fullName evidence="1">Uncharacterized protein</fullName>
    </submittedName>
</protein>
<dbReference type="EMBL" id="RQEY01000012">
    <property type="protein sequence ID" value="TGK41268.1"/>
    <property type="molecule type" value="Genomic_DNA"/>
</dbReference>
<gene>
    <name evidence="1" type="ORF">EHO65_07525</name>
</gene>
<sequence>MKVVTIAVFTYILLIYNAFGEEKKTNPVSEFKILKLNQNEVQGIYHFSSPAQWAKILNVKEPGPWICSQIDNKKNSIRIKFVNNPEVFQLSIIQTENDFISVEYNNIIILKGVFVQEKGEDWTSIKFFDSSEQVDPRARYARRMTGSQYRNSYFVKKVQNLEDCEMEYKIGGCTQDPIENREWSNCKPPGYKNLK</sequence>
<comment type="caution">
    <text evidence="1">The sequence shown here is derived from an EMBL/GenBank/DDBJ whole genome shotgun (WGS) entry which is preliminary data.</text>
</comment>